<feature type="domain" description="PilZ" evidence="1">
    <location>
        <begin position="10"/>
        <end position="87"/>
    </location>
</feature>
<dbReference type="Proteomes" id="UP000759298">
    <property type="component" value="Unassembled WGS sequence"/>
</dbReference>
<dbReference type="InterPro" id="IPR009875">
    <property type="entry name" value="PilZ_domain"/>
</dbReference>
<proteinExistence type="predicted"/>
<organism evidence="2 3">
    <name type="scientific">Alteriqipengyuania abyssalis</name>
    <dbReference type="NCBI Taxonomy" id="2860200"/>
    <lineage>
        <taxon>Bacteria</taxon>
        <taxon>Pseudomonadati</taxon>
        <taxon>Pseudomonadota</taxon>
        <taxon>Alphaproteobacteria</taxon>
        <taxon>Sphingomonadales</taxon>
        <taxon>Erythrobacteraceae</taxon>
        <taxon>Alteriqipengyuania</taxon>
    </lineage>
</organism>
<dbReference type="RefSeq" id="WP_197636340.1">
    <property type="nucleotide sequence ID" value="NZ_JAHWXP010000001.1"/>
</dbReference>
<dbReference type="SUPFAM" id="SSF141371">
    <property type="entry name" value="PilZ domain-like"/>
    <property type="match status" value="1"/>
</dbReference>
<keyword evidence="3" id="KW-1185">Reference proteome</keyword>
<accession>A0ABS7PAG9</accession>
<evidence type="ECO:0000313" key="2">
    <source>
        <dbReference type="EMBL" id="MBY8336062.1"/>
    </source>
</evidence>
<reference evidence="2 3" key="1">
    <citation type="submission" date="2021-07" db="EMBL/GenBank/DDBJ databases">
        <title>Alteriqipengyuania abyssalis NZ-12B nov, sp.nov isolated from deep sea sponge in pacific ocean.</title>
        <authorList>
            <person name="Tareen S."/>
            <person name="Wink J."/>
        </authorList>
    </citation>
    <scope>NUCLEOTIDE SEQUENCE [LARGE SCALE GENOMIC DNA]</scope>
    <source>
        <strain evidence="2 3">NZ-12B</strain>
    </source>
</reference>
<comment type="caution">
    <text evidence="2">The sequence shown here is derived from an EMBL/GenBank/DDBJ whole genome shotgun (WGS) entry which is preliminary data.</text>
</comment>
<evidence type="ECO:0000313" key="3">
    <source>
        <dbReference type="Proteomes" id="UP000759298"/>
    </source>
</evidence>
<gene>
    <name evidence="2" type="ORF">KYN89_03290</name>
</gene>
<sequence>MASHLSVPDQRAAIRHPVDYDVIADYFGRGDVPFHISNVSATGFMIDNASDGARGDRVIVSFPVIGRIEAYLIWTKENRAGFQFERLIRVDDFLLMIDELQPNPRLRRPR</sequence>
<name>A0ABS7PAG9_9SPHN</name>
<protein>
    <submittedName>
        <fullName evidence="2">PilZ domain-containing protein</fullName>
    </submittedName>
</protein>
<dbReference type="EMBL" id="JAHWXP010000001">
    <property type="protein sequence ID" value="MBY8336062.1"/>
    <property type="molecule type" value="Genomic_DNA"/>
</dbReference>
<evidence type="ECO:0000259" key="1">
    <source>
        <dbReference type="Pfam" id="PF07238"/>
    </source>
</evidence>
<dbReference type="Pfam" id="PF07238">
    <property type="entry name" value="PilZ"/>
    <property type="match status" value="1"/>
</dbReference>